<dbReference type="Proteomes" id="UP000015103">
    <property type="component" value="Unassembled WGS sequence"/>
</dbReference>
<reference evidence="1" key="1">
    <citation type="submission" date="2015-05" db="UniProtKB">
        <authorList>
            <consortium name="EnsemblMetazoa"/>
        </authorList>
    </citation>
    <scope>IDENTIFICATION</scope>
</reference>
<organism evidence="1 2">
    <name type="scientific">Rhodnius prolixus</name>
    <name type="common">Triatomid bug</name>
    <dbReference type="NCBI Taxonomy" id="13249"/>
    <lineage>
        <taxon>Eukaryota</taxon>
        <taxon>Metazoa</taxon>
        <taxon>Ecdysozoa</taxon>
        <taxon>Arthropoda</taxon>
        <taxon>Hexapoda</taxon>
        <taxon>Insecta</taxon>
        <taxon>Pterygota</taxon>
        <taxon>Neoptera</taxon>
        <taxon>Paraneoptera</taxon>
        <taxon>Hemiptera</taxon>
        <taxon>Heteroptera</taxon>
        <taxon>Panheteroptera</taxon>
        <taxon>Cimicomorpha</taxon>
        <taxon>Reduviidae</taxon>
        <taxon>Triatominae</taxon>
        <taxon>Rhodnius</taxon>
    </lineage>
</organism>
<evidence type="ECO:0000313" key="1">
    <source>
        <dbReference type="EnsemblMetazoa" id="RPRC014640-PA"/>
    </source>
</evidence>
<name>T1IEC0_RHOPR</name>
<sequence>ICFPAEKIRMLSKPSRETDEQACRETLAKTFEYIKEKGLIKAALSIDTRYRMKPIVCTCSNKNCDCTLYSPYSGKLKEDANRQYKPLFPNKYPRYLCPSRKHTLSEIYRQARK</sequence>
<dbReference type="VEuPathDB" id="VectorBase:RPRC014640"/>
<dbReference type="InParanoid" id="T1IEC0"/>
<dbReference type="HOGENOM" id="CLU_2139755_0_0_1"/>
<protein>
    <submittedName>
        <fullName evidence="1">Uncharacterized protein</fullName>
    </submittedName>
</protein>
<dbReference type="EnsemblMetazoa" id="RPRC014640-RA">
    <property type="protein sequence ID" value="RPRC014640-PA"/>
    <property type="gene ID" value="RPRC014640"/>
</dbReference>
<evidence type="ECO:0000313" key="2">
    <source>
        <dbReference type="Proteomes" id="UP000015103"/>
    </source>
</evidence>
<dbReference type="AlphaFoldDB" id="T1IEC0"/>
<proteinExistence type="predicted"/>
<accession>T1IEC0</accession>
<keyword evidence="2" id="KW-1185">Reference proteome</keyword>
<dbReference type="EMBL" id="ACPB03037536">
    <property type="status" value="NOT_ANNOTATED_CDS"/>
    <property type="molecule type" value="Genomic_DNA"/>
</dbReference>